<keyword evidence="2" id="KW-1185">Reference proteome</keyword>
<dbReference type="RefSeq" id="WP_138647816.1">
    <property type="nucleotide sequence ID" value="NZ_VCKW01000151.1"/>
</dbReference>
<dbReference type="Proteomes" id="UP000309174">
    <property type="component" value="Unassembled WGS sequence"/>
</dbReference>
<name>A0A5C4J6H4_9ACTN</name>
<comment type="caution">
    <text evidence="1">The sequence shown here is derived from an EMBL/GenBank/DDBJ whole genome shotgun (WGS) entry which is preliminary data.</text>
</comment>
<evidence type="ECO:0000313" key="2">
    <source>
        <dbReference type="Proteomes" id="UP000309174"/>
    </source>
</evidence>
<dbReference type="EMBL" id="VCKW01000151">
    <property type="protein sequence ID" value="TMQ93096.1"/>
    <property type="molecule type" value="Genomic_DNA"/>
</dbReference>
<dbReference type="AlphaFoldDB" id="A0A5C4J6H4"/>
<organism evidence="1 2">
    <name type="scientific">Actinomadura soli</name>
    <dbReference type="NCBI Taxonomy" id="2508997"/>
    <lineage>
        <taxon>Bacteria</taxon>
        <taxon>Bacillati</taxon>
        <taxon>Actinomycetota</taxon>
        <taxon>Actinomycetes</taxon>
        <taxon>Streptosporangiales</taxon>
        <taxon>Thermomonosporaceae</taxon>
        <taxon>Actinomadura</taxon>
    </lineage>
</organism>
<gene>
    <name evidence="1" type="ORF">ETD83_25945</name>
</gene>
<protein>
    <submittedName>
        <fullName evidence="1">Uncharacterized protein</fullName>
    </submittedName>
</protein>
<sequence>MAGLLEISKISVESLGQELHYRVTDSSTGEAVANVSPVAVAEPPQVSVLKRFGKRVVLGQLGGWPHLRRHVPRITVLVTDASNSAVMFLDRADKITGNPYPPQCAVIEPDGRVAGYLTDDHYESPMPTADVVDAEGMAIVGGKHHLRDQTGAAICDVVTRLAMPPLPQELNYDPNVDTTRFVGQDGTVWARRRGQSPLLEISPDTPYPIRRMILASMVADTITHEYQVGAVSPYKPPTPLQAVPDPYPGYADVHSRYMEYQQEFIEWYRKEMTG</sequence>
<reference evidence="1 2" key="1">
    <citation type="submission" date="2019-05" db="EMBL/GenBank/DDBJ databases">
        <title>Draft genome sequence of Actinomadura sp. 14C53.</title>
        <authorList>
            <person name="Saricaoglu S."/>
            <person name="Isik K."/>
        </authorList>
    </citation>
    <scope>NUCLEOTIDE SEQUENCE [LARGE SCALE GENOMIC DNA]</scope>
    <source>
        <strain evidence="1 2">14C53</strain>
    </source>
</reference>
<accession>A0A5C4J6H4</accession>
<proteinExistence type="predicted"/>
<dbReference type="OrthoDB" id="3477524at2"/>
<evidence type="ECO:0000313" key="1">
    <source>
        <dbReference type="EMBL" id="TMQ93096.1"/>
    </source>
</evidence>